<protein>
    <recommendedName>
        <fullName evidence="2">poly(ADP-ribose) glycohydrolase</fullName>
        <ecNumber evidence="2">3.2.1.143</ecNumber>
    </recommendedName>
</protein>
<reference evidence="6 7" key="1">
    <citation type="submission" date="2020-05" db="EMBL/GenBank/DDBJ databases">
        <title>Identification and distribution of gene clusters putatively required for synthesis of sphingolipid metabolism inhibitors in phylogenetically diverse species of the filamentous fungus Fusarium.</title>
        <authorList>
            <person name="Kim H.-S."/>
            <person name="Busman M."/>
            <person name="Brown D.W."/>
            <person name="Divon H."/>
            <person name="Uhlig S."/>
            <person name="Proctor R.H."/>
        </authorList>
    </citation>
    <scope>NUCLEOTIDE SEQUENCE [LARGE SCALE GENOMIC DNA]</scope>
    <source>
        <strain evidence="6 7">NRRL 20693</strain>
    </source>
</reference>
<evidence type="ECO:0000256" key="1">
    <source>
        <dbReference type="ARBA" id="ARBA00009545"/>
    </source>
</evidence>
<sequence length="477" mass="52729">MSSRTSSFILPNSTRCRIIDRFSDLPGDAGVEEDEDGKIPFWPLLKHLLDAPISNVTQLIDRLQTIAANAESCQDNDYGFLKRFLQGQDQSKMLEIVWPKIRDIALALPIYFPDGQLELLRPGLALHLGRGQVACLVVHQFICSSIPQRNDESYQDLSIWYSSEQRHPTAVQMYLEALLTYFESLPEARALLQDHQSTSKRSHDTITYEIHSGEQASLADVKLASVMVCYLDSHTSHTHKPEVQGKGGAVVVSANKIIGFGQSATQEEIFVGIAPEAYPVVLVAPHLTRSTVITVSGARAMVDMKGQRREIEWTIRPSPSFSKDMASWKSLWQGGRLVFMDALEMDMFEQTPGGGLPDLYPENIDQEISKATTGFASYKGDSIFTGLWGCGAFGGDPGVKLMVLWLAAGAANIKLNLMLGPGEHKLGQKLEEVVTSCGGLAADEVRELLLKTPREIRREEILEWIAVAASGARRTMR</sequence>
<organism evidence="6 7">
    <name type="scientific">Fusarium heterosporum</name>
    <dbReference type="NCBI Taxonomy" id="42747"/>
    <lineage>
        <taxon>Eukaryota</taxon>
        <taxon>Fungi</taxon>
        <taxon>Dikarya</taxon>
        <taxon>Ascomycota</taxon>
        <taxon>Pezizomycotina</taxon>
        <taxon>Sordariomycetes</taxon>
        <taxon>Hypocreomycetidae</taxon>
        <taxon>Hypocreales</taxon>
        <taxon>Nectriaceae</taxon>
        <taxon>Fusarium</taxon>
        <taxon>Fusarium heterosporum species complex</taxon>
    </lineage>
</organism>
<accession>A0A8H5TQE1</accession>
<dbReference type="GO" id="GO:0006282">
    <property type="term" value="P:regulation of DNA repair"/>
    <property type="evidence" value="ECO:0007669"/>
    <property type="project" value="InterPro"/>
</dbReference>
<dbReference type="PANTHER" id="PTHR12837:SF0">
    <property type="entry name" value="POLY(ADP-RIBOSE) GLYCOHYDROLASE"/>
    <property type="match status" value="1"/>
</dbReference>
<keyword evidence="3 6" id="KW-0378">Hydrolase</keyword>
<dbReference type="GO" id="GO:0005737">
    <property type="term" value="C:cytoplasm"/>
    <property type="evidence" value="ECO:0007669"/>
    <property type="project" value="TreeGrafter"/>
</dbReference>
<evidence type="ECO:0000259" key="5">
    <source>
        <dbReference type="Pfam" id="PF20811"/>
    </source>
</evidence>
<dbReference type="EC" id="3.2.1.143" evidence="2"/>
<dbReference type="Pfam" id="PF05028">
    <property type="entry name" value="PARG_cat_C"/>
    <property type="match status" value="1"/>
</dbReference>
<evidence type="ECO:0000256" key="2">
    <source>
        <dbReference type="ARBA" id="ARBA00012255"/>
    </source>
</evidence>
<dbReference type="GO" id="GO:1990966">
    <property type="term" value="P:ATP generation from poly-ADP-D-ribose"/>
    <property type="evidence" value="ECO:0007669"/>
    <property type="project" value="TreeGrafter"/>
</dbReference>
<gene>
    <name evidence="6" type="ORF">FHETE_2910</name>
</gene>
<comment type="similarity">
    <text evidence="1">Belongs to the poly(ADP-ribose) glycohydrolase family.</text>
</comment>
<dbReference type="AlphaFoldDB" id="A0A8H5TQE1"/>
<dbReference type="InterPro" id="IPR007724">
    <property type="entry name" value="Poly_GlycHdrlase"/>
</dbReference>
<feature type="domain" description="PARG catalytic Macro" evidence="4">
    <location>
        <begin position="236"/>
        <end position="415"/>
    </location>
</feature>
<dbReference type="Pfam" id="PF20811">
    <property type="entry name" value="PARG_cat_N"/>
    <property type="match status" value="1"/>
</dbReference>
<dbReference type="PANTHER" id="PTHR12837">
    <property type="entry name" value="POLY ADP-RIBOSE GLYCOHYDROLASE"/>
    <property type="match status" value="1"/>
</dbReference>
<dbReference type="OrthoDB" id="1937899at2759"/>
<dbReference type="EMBL" id="JAAGWQ010000047">
    <property type="protein sequence ID" value="KAF5674558.1"/>
    <property type="molecule type" value="Genomic_DNA"/>
</dbReference>
<keyword evidence="7" id="KW-1185">Reference proteome</keyword>
<dbReference type="InterPro" id="IPR046372">
    <property type="entry name" value="PARG_cat_C"/>
</dbReference>
<proteinExistence type="inferred from homology"/>
<evidence type="ECO:0000313" key="6">
    <source>
        <dbReference type="EMBL" id="KAF5674558.1"/>
    </source>
</evidence>
<name>A0A8H5TQE1_FUSHE</name>
<dbReference type="GO" id="GO:0009225">
    <property type="term" value="P:nucleotide-sugar metabolic process"/>
    <property type="evidence" value="ECO:0007669"/>
    <property type="project" value="TreeGrafter"/>
</dbReference>
<evidence type="ECO:0000259" key="4">
    <source>
        <dbReference type="Pfam" id="PF05028"/>
    </source>
</evidence>
<dbReference type="GO" id="GO:0005975">
    <property type="term" value="P:carbohydrate metabolic process"/>
    <property type="evidence" value="ECO:0007669"/>
    <property type="project" value="InterPro"/>
</dbReference>
<comment type="caution">
    <text evidence="6">The sequence shown here is derived from an EMBL/GenBank/DDBJ whole genome shotgun (WGS) entry which is preliminary data.</text>
</comment>
<dbReference type="InterPro" id="IPR048362">
    <property type="entry name" value="PARG_helical"/>
</dbReference>
<dbReference type="Proteomes" id="UP000567885">
    <property type="component" value="Unassembled WGS sequence"/>
</dbReference>
<feature type="domain" description="PARG helical" evidence="5">
    <location>
        <begin position="87"/>
        <end position="186"/>
    </location>
</feature>
<dbReference type="GO" id="GO:0005634">
    <property type="term" value="C:nucleus"/>
    <property type="evidence" value="ECO:0007669"/>
    <property type="project" value="TreeGrafter"/>
</dbReference>
<dbReference type="GO" id="GO:0004649">
    <property type="term" value="F:poly(ADP-ribose) glycohydrolase activity"/>
    <property type="evidence" value="ECO:0007669"/>
    <property type="project" value="UniProtKB-EC"/>
</dbReference>
<evidence type="ECO:0000313" key="7">
    <source>
        <dbReference type="Proteomes" id="UP000567885"/>
    </source>
</evidence>
<evidence type="ECO:0000256" key="3">
    <source>
        <dbReference type="ARBA" id="ARBA00022801"/>
    </source>
</evidence>